<evidence type="ECO:0000256" key="7">
    <source>
        <dbReference type="ARBA" id="ARBA00023033"/>
    </source>
</evidence>
<comment type="caution">
    <text evidence="9">The sequence shown here is derived from an EMBL/GenBank/DDBJ whole genome shotgun (WGS) entry which is preliminary data.</text>
</comment>
<dbReference type="Pfam" id="PF17784">
    <property type="entry name" value="Sulfotransfer_4"/>
    <property type="match status" value="1"/>
</dbReference>
<dbReference type="InParanoid" id="V5FAM6"/>
<evidence type="ECO:0000313" key="9">
    <source>
        <dbReference type="EMBL" id="GAD93454.1"/>
    </source>
</evidence>
<dbReference type="InterPro" id="IPR001128">
    <property type="entry name" value="Cyt_P450"/>
</dbReference>
<proteinExistence type="inferred from homology"/>
<dbReference type="CDD" id="cd11041">
    <property type="entry name" value="CYP503A1-like"/>
    <property type="match status" value="1"/>
</dbReference>
<dbReference type="PROSITE" id="PS00086">
    <property type="entry name" value="CYTOCHROME_P450"/>
    <property type="match status" value="1"/>
</dbReference>
<dbReference type="GO" id="GO:0016705">
    <property type="term" value="F:oxidoreductase activity, acting on paired donors, with incorporation or reduction of molecular oxygen"/>
    <property type="evidence" value="ECO:0007669"/>
    <property type="project" value="InterPro"/>
</dbReference>
<dbReference type="Gene3D" id="3.40.50.300">
    <property type="entry name" value="P-loop containing nucleotide triphosphate hydrolases"/>
    <property type="match status" value="1"/>
</dbReference>
<dbReference type="InterPro" id="IPR017972">
    <property type="entry name" value="Cyt_P450_CS"/>
</dbReference>
<dbReference type="SUPFAM" id="SSF48264">
    <property type="entry name" value="Cytochrome P450"/>
    <property type="match status" value="2"/>
</dbReference>
<evidence type="ECO:0000256" key="6">
    <source>
        <dbReference type="ARBA" id="ARBA00023004"/>
    </source>
</evidence>
<dbReference type="GO" id="GO:0004497">
    <property type="term" value="F:monooxygenase activity"/>
    <property type="evidence" value="ECO:0007669"/>
    <property type="project" value="UniProtKB-KW"/>
</dbReference>
<dbReference type="PRINTS" id="PR00465">
    <property type="entry name" value="EP450IV"/>
</dbReference>
<keyword evidence="5" id="KW-0560">Oxidoreductase</keyword>
<keyword evidence="10" id="KW-1185">Reference proteome</keyword>
<dbReference type="InterPro" id="IPR002403">
    <property type="entry name" value="Cyt_P450_E_grp-IV"/>
</dbReference>
<dbReference type="Gene3D" id="2.60.120.620">
    <property type="entry name" value="q2cbj1_9rhob like domain"/>
    <property type="match status" value="1"/>
</dbReference>
<feature type="binding site" description="axial binding residue" evidence="8">
    <location>
        <position position="1341"/>
    </location>
    <ligand>
        <name>heme</name>
        <dbReference type="ChEBI" id="CHEBI:30413"/>
    </ligand>
    <ligandPart>
        <name>Fe</name>
        <dbReference type="ChEBI" id="CHEBI:18248"/>
    </ligandPart>
</feature>
<dbReference type="GO" id="GO:0020037">
    <property type="term" value="F:heme binding"/>
    <property type="evidence" value="ECO:0007669"/>
    <property type="project" value="InterPro"/>
</dbReference>
<dbReference type="Gene3D" id="1.10.630.10">
    <property type="entry name" value="Cytochrome P450"/>
    <property type="match status" value="2"/>
</dbReference>
<dbReference type="InterPro" id="IPR036396">
    <property type="entry name" value="Cyt_P450_sf"/>
</dbReference>
<protein>
    <recommendedName>
        <fullName evidence="11">Cytochrome P450</fullName>
    </recommendedName>
</protein>
<gene>
    <name evidence="9" type="ORF">PVAR5_2064</name>
</gene>
<dbReference type="OrthoDB" id="445007at2759"/>
<dbReference type="eggNOG" id="KOG0158">
    <property type="taxonomic scope" value="Eukaryota"/>
</dbReference>
<dbReference type="InterPro" id="IPR040632">
    <property type="entry name" value="Sulfotransfer_4"/>
</dbReference>
<evidence type="ECO:0008006" key="11">
    <source>
        <dbReference type="Google" id="ProtNLM"/>
    </source>
</evidence>
<comment type="similarity">
    <text evidence="2">Belongs to the cytochrome P450 family.</text>
</comment>
<dbReference type="Pfam" id="PF00067">
    <property type="entry name" value="p450"/>
    <property type="match status" value="2"/>
</dbReference>
<evidence type="ECO:0000256" key="8">
    <source>
        <dbReference type="PIRSR" id="PIRSR602403-1"/>
    </source>
</evidence>
<keyword evidence="3 8" id="KW-0349">Heme</keyword>
<dbReference type="GO" id="GO:0005506">
    <property type="term" value="F:iron ion binding"/>
    <property type="evidence" value="ECO:0007669"/>
    <property type="project" value="InterPro"/>
</dbReference>
<dbReference type="PANTHER" id="PTHR46206:SF1">
    <property type="entry name" value="P450, PUTATIVE (EUROFUNG)-RELATED"/>
    <property type="match status" value="1"/>
</dbReference>
<name>V5FAM6_BYSSN</name>
<dbReference type="SUPFAM" id="SSF52540">
    <property type="entry name" value="P-loop containing nucleoside triphosphate hydrolases"/>
    <property type="match status" value="1"/>
</dbReference>
<evidence type="ECO:0000256" key="3">
    <source>
        <dbReference type="ARBA" id="ARBA00022617"/>
    </source>
</evidence>
<dbReference type="EMBL" id="BAUL01000057">
    <property type="protein sequence ID" value="GAD93454.1"/>
    <property type="molecule type" value="Genomic_DNA"/>
</dbReference>
<dbReference type="InterPro" id="IPR027417">
    <property type="entry name" value="P-loop_NTPase"/>
</dbReference>
<dbReference type="HOGENOM" id="CLU_254736_0_0_1"/>
<keyword evidence="7" id="KW-0503">Monooxygenase</keyword>
<sequence>MSTTTAIHAVTEPANLSLDGKEQIEVDFTPKEHYGDWRDEFHRDGCIILRNVISPERAKYYADKQIEWLKKFELGFDENDESTWTAEHLPVSFKGGRYFYGVAHEKSVWEARTEPGVIDAFAKLWETDELLCSFDGIKIDLPRRKDVKWTPWPHCDHNPDVKGISCVQGLLNFAPNGPKDGGLIWMKGSAKVFNEFFAQKRNNEDADNFDHKHQEFFKFHEDHMKWFEERGYEFTKLNLGPGDLVLWDSRTVHHSCFAEGNQIRHAQYICMMPKRLASEKALEMKKYCFEHYMPNTHLPHRNIYPATDKPIRDGKLCSKDRSEPFEKPVLTDAVLKLAGMSGTGKSTGEDNSIPTYKTFTHCPVVRYGPKHVHFNDPALYREVYRWRPSFGKDPAFYGAPKYSSTFRETNIERHAARRQILSRKFSPTVVRQQMPIIERHCEHLWQKLDKLIHARHNKFNSFNLCRSFAADVLSTYISGSTFGCMDDDEQGFDGHFIRAIQHTSDTYFDNRNIFLTRWISLLRMVGYGPPPVDKTLDELIYSDGAVERYLSTRETLGEHKDDPVLAILMQPGVGKSFHPLSKPELIAEGRSLLAAGVNTVGFTLSATLFYIAANRQIQHRLQAELDASTREQQTLTELPYMAACIKEGYRLSGTVRCRLPRIAGKEGACIGDYFLPAGCDVLPCRCYISMSEMALLDESKSVLPRPRPMKILVLGLCRTGTSSLYVAQKELGMNPYHFRDIVFNNEHMQLWMRAMEAKFDGIGKPFQGHDFDQMLGEYDSVADTPACFFVEEVLAAYPEAKVILTIRSPESWLRSMQNTLIRVVSWRSWTVLSYFDREHSAFYWPLFNRIMRVMSKGNDPWKPSASRSFLEYFDEHYTLVRRMVPKDRLLEWHPSQGWVPLCEFLELPVPEKEFPHMVESSAKWFKDVQFGSTYSGGNLPMVMFQSLKVIKDPLIPQYNAAPEERVSFTFGLEHLDLTPYTLLEHRFTQNPLHLGALRSTLSGGREVEILADEVATSFRTSWKFPTKWTTIPNLYYSLLDIITRDVNRAYVGPEFCRNRDYIETIIDFTPEVVRCRTILRMIPGFLRPHCFRIFAPYILRHNRARRDKIYSILGDEINRRKSMIASKPDLSKPTDLLQALIIEANKSPQSAAELDPKMLVTRLLALNFVGNRTASVAFTHAIWSLLHCESQGLGYWNDMREEVERIFAADESDEVVQSKIHYRDQGARWMRWNKSHTAQMALVESFLKESLRYNTDTNLECKRMIVDPSGYRFKNGVNLKRGTVSAVPIWQIHHDPDLYPQPDDFDARRFYNGNDGTQARKVSMQTTSEYFLAFGVGKHACPGRFFASQHLKLLMAFILLNYDIQPVSRPDDEWYGSSHMPNMAAGLTIRARQY</sequence>
<keyword evidence="6 8" id="KW-0408">Iron</keyword>
<evidence type="ECO:0000256" key="2">
    <source>
        <dbReference type="ARBA" id="ARBA00010617"/>
    </source>
</evidence>
<keyword evidence="4 8" id="KW-0479">Metal-binding</keyword>
<evidence type="ECO:0000256" key="1">
    <source>
        <dbReference type="ARBA" id="ARBA00001971"/>
    </source>
</evidence>
<dbReference type="PANTHER" id="PTHR46206">
    <property type="entry name" value="CYTOCHROME P450"/>
    <property type="match status" value="1"/>
</dbReference>
<comment type="cofactor">
    <cofactor evidence="1 8">
        <name>heme</name>
        <dbReference type="ChEBI" id="CHEBI:30413"/>
    </cofactor>
</comment>
<evidence type="ECO:0000256" key="4">
    <source>
        <dbReference type="ARBA" id="ARBA00022723"/>
    </source>
</evidence>
<evidence type="ECO:0000313" key="10">
    <source>
        <dbReference type="Proteomes" id="UP000018001"/>
    </source>
</evidence>
<organism evidence="9 10">
    <name type="scientific">Byssochlamys spectabilis (strain No. 5 / NBRC 109023)</name>
    <name type="common">Paecilomyces variotii</name>
    <dbReference type="NCBI Taxonomy" id="1356009"/>
    <lineage>
        <taxon>Eukaryota</taxon>
        <taxon>Fungi</taxon>
        <taxon>Dikarya</taxon>
        <taxon>Ascomycota</taxon>
        <taxon>Pezizomycotina</taxon>
        <taxon>Eurotiomycetes</taxon>
        <taxon>Eurotiomycetidae</taxon>
        <taxon>Eurotiales</taxon>
        <taxon>Thermoascaceae</taxon>
        <taxon>Paecilomyces</taxon>
    </lineage>
</organism>
<reference evidence="10" key="1">
    <citation type="journal article" date="2014" name="Genome Announc.">
        <title>Draft genome sequence of the formaldehyde-resistant fungus Byssochlamys spectabilis No. 5 (anamorph Paecilomyces variotii No. 5) (NBRC109023).</title>
        <authorList>
            <person name="Oka T."/>
            <person name="Ekino K."/>
            <person name="Fukuda K."/>
            <person name="Nomura Y."/>
        </authorList>
    </citation>
    <scope>NUCLEOTIDE SEQUENCE [LARGE SCALE GENOMIC DNA]</scope>
    <source>
        <strain evidence="10">No. 5 / NBRC 109023</strain>
    </source>
</reference>
<dbReference type="Proteomes" id="UP000018001">
    <property type="component" value="Unassembled WGS sequence"/>
</dbReference>
<accession>V5FAM6</accession>
<dbReference type="SUPFAM" id="SSF51197">
    <property type="entry name" value="Clavaminate synthase-like"/>
    <property type="match status" value="1"/>
</dbReference>
<evidence type="ECO:0000256" key="5">
    <source>
        <dbReference type="ARBA" id="ARBA00023002"/>
    </source>
</evidence>